<gene>
    <name evidence="1" type="ORF">T265_01824</name>
</gene>
<dbReference type="Proteomes" id="UP000054324">
    <property type="component" value="Unassembled WGS sequence"/>
</dbReference>
<protein>
    <submittedName>
        <fullName evidence="1">Uncharacterized protein</fullName>
    </submittedName>
</protein>
<dbReference type="KEGG" id="ovi:T265_01824"/>
<keyword evidence="2" id="KW-1185">Reference proteome</keyword>
<evidence type="ECO:0000313" key="2">
    <source>
        <dbReference type="Proteomes" id="UP000054324"/>
    </source>
</evidence>
<accession>A0A074ZY89</accession>
<reference evidence="1 2" key="1">
    <citation type="submission" date="2013-11" db="EMBL/GenBank/DDBJ databases">
        <title>Opisthorchis viverrini - life in the bile duct.</title>
        <authorList>
            <person name="Young N.D."/>
            <person name="Nagarajan N."/>
            <person name="Lin S.J."/>
            <person name="Korhonen P.K."/>
            <person name="Jex A.R."/>
            <person name="Hall R.S."/>
            <person name="Safavi-Hemami H."/>
            <person name="Kaewkong W."/>
            <person name="Bertrand D."/>
            <person name="Gao S."/>
            <person name="Seet Q."/>
            <person name="Wongkham S."/>
            <person name="Teh B.T."/>
            <person name="Wongkham C."/>
            <person name="Intapan P.M."/>
            <person name="Maleewong W."/>
            <person name="Yang X."/>
            <person name="Hu M."/>
            <person name="Wang Z."/>
            <person name="Hofmann A."/>
            <person name="Sternberg P.W."/>
            <person name="Tan P."/>
            <person name="Wang J."/>
            <person name="Gasser R.B."/>
        </authorList>
    </citation>
    <scope>NUCLEOTIDE SEQUENCE [LARGE SCALE GENOMIC DNA]</scope>
</reference>
<evidence type="ECO:0000313" key="1">
    <source>
        <dbReference type="EMBL" id="KER32046.1"/>
    </source>
</evidence>
<sequence length="68" mass="7863">MEKSYNILEIKDNDSEQCWEKTTGTSLSTRFPEHQLAYMRTINLISTGMINTNKNGKRMRGYGIVALY</sequence>
<dbReference type="AlphaFoldDB" id="A0A074ZY89"/>
<dbReference type="CTD" id="20316012"/>
<proteinExistence type="predicted"/>
<dbReference type="GeneID" id="20316012"/>
<dbReference type="EMBL" id="KL596638">
    <property type="protein sequence ID" value="KER32046.1"/>
    <property type="molecule type" value="Genomic_DNA"/>
</dbReference>
<name>A0A074ZY89_OPIVI</name>
<dbReference type="RefSeq" id="XP_009164198.1">
    <property type="nucleotide sequence ID" value="XM_009165934.1"/>
</dbReference>
<organism evidence="1 2">
    <name type="scientific">Opisthorchis viverrini</name>
    <name type="common">Southeast Asian liver fluke</name>
    <dbReference type="NCBI Taxonomy" id="6198"/>
    <lineage>
        <taxon>Eukaryota</taxon>
        <taxon>Metazoa</taxon>
        <taxon>Spiralia</taxon>
        <taxon>Lophotrochozoa</taxon>
        <taxon>Platyhelminthes</taxon>
        <taxon>Trematoda</taxon>
        <taxon>Digenea</taxon>
        <taxon>Opisthorchiida</taxon>
        <taxon>Opisthorchiata</taxon>
        <taxon>Opisthorchiidae</taxon>
        <taxon>Opisthorchis</taxon>
    </lineage>
</organism>